<sequence>MKALMPGSWEGALAALLSGFSLEGKLTEKRFFNCSVQ</sequence>
<evidence type="ECO:0000313" key="2">
    <source>
        <dbReference type="Proteomes" id="UP000234681"/>
    </source>
</evidence>
<dbReference type="AlphaFoldDB" id="A6HLQ4"/>
<proteinExistence type="predicted"/>
<organism evidence="1 2">
    <name type="scientific">Rattus norvegicus</name>
    <name type="common">Rat</name>
    <dbReference type="NCBI Taxonomy" id="10116"/>
    <lineage>
        <taxon>Eukaryota</taxon>
        <taxon>Metazoa</taxon>
        <taxon>Chordata</taxon>
        <taxon>Craniata</taxon>
        <taxon>Vertebrata</taxon>
        <taxon>Euteleostomi</taxon>
        <taxon>Mammalia</taxon>
        <taxon>Eutheria</taxon>
        <taxon>Euarchontoglires</taxon>
        <taxon>Glires</taxon>
        <taxon>Rodentia</taxon>
        <taxon>Myomorpha</taxon>
        <taxon>Muroidea</taxon>
        <taxon>Muridae</taxon>
        <taxon>Murinae</taxon>
        <taxon>Rattus</taxon>
    </lineage>
</organism>
<dbReference type="Proteomes" id="UP000234681">
    <property type="component" value="Chromosome 10"/>
</dbReference>
<reference evidence="1 2" key="1">
    <citation type="submission" date="2005-07" db="EMBL/GenBank/DDBJ databases">
        <authorList>
            <person name="Mural R.J."/>
            <person name="Li P.W."/>
            <person name="Adams M.D."/>
            <person name="Amanatides P.G."/>
            <person name="Baden-Tillson H."/>
            <person name="Barnstead M."/>
            <person name="Chin S.H."/>
            <person name="Dew I."/>
            <person name="Evans C.A."/>
            <person name="Ferriera S."/>
            <person name="Flanigan M."/>
            <person name="Fosler C."/>
            <person name="Glodek A."/>
            <person name="Gu Z."/>
            <person name="Holt R.A."/>
            <person name="Jennings D."/>
            <person name="Kraft C.L."/>
            <person name="Lu F."/>
            <person name="Nguyen T."/>
            <person name="Nusskern D.R."/>
            <person name="Pfannkoch C.M."/>
            <person name="Sitter C."/>
            <person name="Sutton G.G."/>
            <person name="Venter J.C."/>
            <person name="Wang Z."/>
            <person name="Woodage T."/>
            <person name="Zheng X.H."/>
            <person name="Zhong F."/>
        </authorList>
    </citation>
    <scope>NUCLEOTIDE SEQUENCE [LARGE SCALE GENOMIC DNA]</scope>
    <source>
        <strain>BN</strain>
        <strain evidence="2">Sprague-Dawley</strain>
    </source>
</reference>
<protein>
    <submittedName>
        <fullName evidence="1">RCG33347</fullName>
    </submittedName>
</protein>
<name>A6HLQ4_RAT</name>
<dbReference type="EMBL" id="CH473948">
    <property type="protein sequence ID" value="EDM06959.1"/>
    <property type="molecule type" value="Genomic_DNA"/>
</dbReference>
<evidence type="ECO:0000313" key="1">
    <source>
        <dbReference type="EMBL" id="EDM06959.1"/>
    </source>
</evidence>
<accession>A6HLQ4</accession>
<gene>
    <name evidence="1" type="ORF">rCG_33347</name>
</gene>